<feature type="transmembrane region" description="Helical" evidence="1">
    <location>
        <begin position="90"/>
        <end position="114"/>
    </location>
</feature>
<dbReference type="Proteomes" id="UP000667802">
    <property type="component" value="Unassembled WGS sequence"/>
</dbReference>
<accession>A0AAP5IGT5</accession>
<keyword evidence="3" id="KW-1185">Reference proteome</keyword>
<evidence type="ECO:0000256" key="1">
    <source>
        <dbReference type="SAM" id="Phobius"/>
    </source>
</evidence>
<proteinExistence type="predicted"/>
<name>A0AAP5IGT5_9CYAN</name>
<protein>
    <submittedName>
        <fullName evidence="2">Uncharacterized protein</fullName>
    </submittedName>
</protein>
<comment type="caution">
    <text evidence="2">The sequence shown here is derived from an EMBL/GenBank/DDBJ whole genome shotgun (WGS) entry which is preliminary data.</text>
</comment>
<reference evidence="3" key="1">
    <citation type="journal article" date="2021" name="Science">
        <title>Hunting the eagle killer: A cyanobacterial neurotoxin causes vacuolar myelinopathy.</title>
        <authorList>
            <person name="Breinlinger S."/>
            <person name="Phillips T.J."/>
            <person name="Haram B.N."/>
            <person name="Mares J."/>
            <person name="Martinez Yerena J.A."/>
            <person name="Hrouzek P."/>
            <person name="Sobotka R."/>
            <person name="Henderson W.M."/>
            <person name="Schmieder P."/>
            <person name="Williams S.M."/>
            <person name="Lauderdale J.D."/>
            <person name="Wilde H.D."/>
            <person name="Gerrin W."/>
            <person name="Kust A."/>
            <person name="Washington J.W."/>
            <person name="Wagner C."/>
            <person name="Geier B."/>
            <person name="Liebeke M."/>
            <person name="Enke H."/>
            <person name="Niedermeyer T.H.J."/>
            <person name="Wilde S.B."/>
        </authorList>
    </citation>
    <scope>NUCLEOTIDE SEQUENCE [LARGE SCALE GENOMIC DNA]</scope>
    <source>
        <strain evidence="3">Thurmond2011</strain>
    </source>
</reference>
<dbReference type="RefSeq" id="WP_208339333.1">
    <property type="nucleotide sequence ID" value="NZ_CAWQFN010000520.1"/>
</dbReference>
<keyword evidence="1" id="KW-0812">Transmembrane</keyword>
<keyword evidence="1" id="KW-1133">Transmembrane helix</keyword>
<gene>
    <name evidence="2" type="ORF">G7B40_034760</name>
</gene>
<dbReference type="AlphaFoldDB" id="A0AAP5IGT5"/>
<keyword evidence="1" id="KW-0472">Membrane</keyword>
<sequence>MRSLQHNDTVFAEFLAKIDPEIADTFTDEQLDAIKEAFGSRSWNRHPIDVRVSVPIPGIPFYLVLLAGSERRSKQRLRSEKGLYPLWTPSNIIFMIGFIIVLSVSGLTTLSFVFSSLSYTYNSSPHPASIPWLENKSDCQHTGRIWEHGKCWDYEHNPMF</sequence>
<dbReference type="EMBL" id="JAALHA020000026">
    <property type="protein sequence ID" value="MDR9899683.1"/>
    <property type="molecule type" value="Genomic_DNA"/>
</dbReference>
<evidence type="ECO:0000313" key="2">
    <source>
        <dbReference type="EMBL" id="MDR9899683.1"/>
    </source>
</evidence>
<evidence type="ECO:0000313" key="3">
    <source>
        <dbReference type="Proteomes" id="UP000667802"/>
    </source>
</evidence>
<organism evidence="2 3">
    <name type="scientific">Aetokthonos hydrillicola Thurmond2011</name>
    <dbReference type="NCBI Taxonomy" id="2712845"/>
    <lineage>
        <taxon>Bacteria</taxon>
        <taxon>Bacillati</taxon>
        <taxon>Cyanobacteriota</taxon>
        <taxon>Cyanophyceae</taxon>
        <taxon>Nostocales</taxon>
        <taxon>Hapalosiphonaceae</taxon>
        <taxon>Aetokthonos</taxon>
    </lineage>
</organism>